<dbReference type="Gene3D" id="1.25.40.10">
    <property type="entry name" value="Tetratricopeptide repeat domain"/>
    <property type="match status" value="1"/>
</dbReference>
<dbReference type="PROSITE" id="PS50877">
    <property type="entry name" value="GOLOCO"/>
    <property type="match status" value="1"/>
</dbReference>
<protein>
    <submittedName>
        <fullName evidence="2">Uncharacterized protein</fullName>
    </submittedName>
</protein>
<evidence type="ECO:0000313" key="2">
    <source>
        <dbReference type="Ensembl" id="ENSCABP00000013576.1"/>
    </source>
</evidence>
<dbReference type="PANTHER" id="PTHR47617">
    <property type="entry name" value="G-PROTEIN SIGNALING MODULATOR 3"/>
    <property type="match status" value="1"/>
</dbReference>
<dbReference type="InterPro" id="IPR042888">
    <property type="entry name" value="GPSM3"/>
</dbReference>
<dbReference type="InterPro" id="IPR003109">
    <property type="entry name" value="GoLoco_motif"/>
</dbReference>
<dbReference type="GO" id="GO:0030695">
    <property type="term" value="F:GTPase regulator activity"/>
    <property type="evidence" value="ECO:0007669"/>
    <property type="project" value="InterPro"/>
</dbReference>
<dbReference type="PANTHER" id="PTHR47617:SF1">
    <property type="entry name" value="G-PROTEIN-SIGNALING MODULATOR 3"/>
    <property type="match status" value="1"/>
</dbReference>
<evidence type="ECO:0000313" key="3">
    <source>
        <dbReference type="Proteomes" id="UP000694404"/>
    </source>
</evidence>
<dbReference type="Proteomes" id="UP000694404">
    <property type="component" value="Unplaced"/>
</dbReference>
<reference evidence="2" key="1">
    <citation type="submission" date="2025-08" db="UniProtKB">
        <authorList>
            <consortium name="Ensembl"/>
        </authorList>
    </citation>
    <scope>IDENTIFICATION</scope>
</reference>
<dbReference type="Ensembl" id="ENSCABT00000014898.1">
    <property type="protein sequence ID" value="ENSCABP00000013576.1"/>
    <property type="gene ID" value="ENSCABG00000010188.1"/>
</dbReference>
<sequence length="154" mass="16576">GPRGRPRLYLHGAEGQAGEPTGWRPPGLYPGPPLTSAPPDATPPDYPKSPSHPISNKRLTLQIPIHTQSHTSDPPSAHSTLLTEESVSEIPPADPTSLPPSPANPCSQRLEEQRSDPPIPLGAQELFDLLLRVQGGRMEEQRSELPPALLPHPC</sequence>
<dbReference type="SMART" id="SM00390">
    <property type="entry name" value="GoLoco"/>
    <property type="match status" value="1"/>
</dbReference>
<keyword evidence="3" id="KW-1185">Reference proteome</keyword>
<accession>A0A8C0GSU5</accession>
<evidence type="ECO:0000256" key="1">
    <source>
        <dbReference type="SAM" id="MobiDB-lite"/>
    </source>
</evidence>
<feature type="compositionally biased region" description="Pro residues" evidence="1">
    <location>
        <begin position="92"/>
        <end position="103"/>
    </location>
</feature>
<reference evidence="2" key="2">
    <citation type="submission" date="2025-09" db="UniProtKB">
        <authorList>
            <consortium name="Ensembl"/>
        </authorList>
    </citation>
    <scope>IDENTIFICATION</scope>
</reference>
<organism evidence="2 3">
    <name type="scientific">Chelonoidis abingdonii</name>
    <name type="common">Abingdon island giant tortoise</name>
    <name type="synonym">Testudo abingdonii</name>
    <dbReference type="NCBI Taxonomy" id="106734"/>
    <lineage>
        <taxon>Eukaryota</taxon>
        <taxon>Metazoa</taxon>
        <taxon>Chordata</taxon>
        <taxon>Craniata</taxon>
        <taxon>Vertebrata</taxon>
        <taxon>Euteleostomi</taxon>
        <taxon>Archelosauria</taxon>
        <taxon>Testudinata</taxon>
        <taxon>Testudines</taxon>
        <taxon>Cryptodira</taxon>
        <taxon>Durocryptodira</taxon>
        <taxon>Testudinoidea</taxon>
        <taxon>Testudinidae</taxon>
        <taxon>Chelonoidis</taxon>
    </lineage>
</organism>
<dbReference type="Pfam" id="PF02188">
    <property type="entry name" value="GoLoco"/>
    <property type="match status" value="1"/>
</dbReference>
<proteinExistence type="predicted"/>
<dbReference type="GO" id="GO:0050727">
    <property type="term" value="P:regulation of inflammatory response"/>
    <property type="evidence" value="ECO:0007669"/>
    <property type="project" value="InterPro"/>
</dbReference>
<feature type="region of interest" description="Disordered" evidence="1">
    <location>
        <begin position="1"/>
        <end position="121"/>
    </location>
</feature>
<dbReference type="AlphaFoldDB" id="A0A8C0GSU5"/>
<feature type="compositionally biased region" description="Polar residues" evidence="1">
    <location>
        <begin position="52"/>
        <end position="85"/>
    </location>
</feature>
<dbReference type="InterPro" id="IPR011990">
    <property type="entry name" value="TPR-like_helical_dom_sf"/>
</dbReference>
<name>A0A8C0GSU5_CHEAB</name>
<feature type="compositionally biased region" description="Pro residues" evidence="1">
    <location>
        <begin position="27"/>
        <end position="47"/>
    </location>
</feature>